<dbReference type="InterPro" id="IPR017096">
    <property type="entry name" value="BTB-kelch_protein"/>
</dbReference>
<dbReference type="GO" id="GO:0005827">
    <property type="term" value="C:polar microtubule"/>
    <property type="evidence" value="ECO:0007669"/>
    <property type="project" value="TreeGrafter"/>
</dbReference>
<dbReference type="PANTHER" id="PTHR45632">
    <property type="entry name" value="LD33804P"/>
    <property type="match status" value="1"/>
</dbReference>
<dbReference type="GO" id="GO:0006513">
    <property type="term" value="P:protein monoubiquitination"/>
    <property type="evidence" value="ECO:0007669"/>
    <property type="project" value="TreeGrafter"/>
</dbReference>
<feature type="region of interest" description="Disordered" evidence="3">
    <location>
        <begin position="1"/>
        <end position="32"/>
    </location>
</feature>
<dbReference type="Pfam" id="PF01344">
    <property type="entry name" value="Kelch_1"/>
    <property type="match status" value="1"/>
</dbReference>
<dbReference type="InterPro" id="IPR015915">
    <property type="entry name" value="Kelch-typ_b-propeller"/>
</dbReference>
<keyword evidence="2" id="KW-0677">Repeat</keyword>
<name>A0A8X7XLK5_POLSE</name>
<dbReference type="GO" id="GO:0005634">
    <property type="term" value="C:nucleus"/>
    <property type="evidence" value="ECO:0007669"/>
    <property type="project" value="TreeGrafter"/>
</dbReference>
<dbReference type="Proteomes" id="UP000886611">
    <property type="component" value="Unassembled WGS sequence"/>
</dbReference>
<organism evidence="5 6">
    <name type="scientific">Polypterus senegalus</name>
    <name type="common">Senegal bichir</name>
    <dbReference type="NCBI Taxonomy" id="55291"/>
    <lineage>
        <taxon>Eukaryota</taxon>
        <taxon>Metazoa</taxon>
        <taxon>Chordata</taxon>
        <taxon>Craniata</taxon>
        <taxon>Vertebrata</taxon>
        <taxon>Euteleostomi</taxon>
        <taxon>Actinopterygii</taxon>
        <taxon>Polypteriformes</taxon>
        <taxon>Polypteridae</taxon>
        <taxon>Polypterus</taxon>
    </lineage>
</organism>
<dbReference type="GO" id="GO:0043161">
    <property type="term" value="P:proteasome-mediated ubiquitin-dependent protein catabolic process"/>
    <property type="evidence" value="ECO:0007669"/>
    <property type="project" value="TreeGrafter"/>
</dbReference>
<sequence>MAEDGKLEVRSKTTNFGQRKSEESGRHKYRSSSHSQNLLQGLVALRSSGVLFDVVLFVEGKPIEAHRILLAASCDYFRTPVYRQLPFDKVYTLLSSNKLEVSSENEVYEACLHYYYTPEQVENNQVSLKNSLKLLETVRFTLMEKHILKRLYSKLDNCPLRKMLWSALHYHEMEELQPVLQSPQTQLRSEFKCIVGFGGMYSSRMDTISNEAKFLNPVTNEWTSLTTTRAPRMSNQGIAVLNNFVYLIGGDNNTSGFRAESRCWRYDPRHNSWFQIQSLQQQHADHCICAAGDYLYAIAGRDYRKELKVVERYSPQTNTWEYVAPLENEVYAHAGTVAGGKIYITCGRRGCHYLKETICYDPQTDTWESKADSLICRAWHGMAELGGSLYVIGGSNDNYGTRKDVLVVACYNPATNEWTSVNPLPAGHGEAGIAVLDNQIYVLGGRSHDRCNLMDYVHIYDAAKDIWLNGTCLEDDLSGLAACVVILPRSVVMDTENRTTEHLAFGVPVNQGLDDLLSADDWDESENSSED</sequence>
<evidence type="ECO:0000256" key="3">
    <source>
        <dbReference type="SAM" id="MobiDB-lite"/>
    </source>
</evidence>
<evidence type="ECO:0000256" key="2">
    <source>
        <dbReference type="ARBA" id="ARBA00022737"/>
    </source>
</evidence>
<feature type="domain" description="BTB" evidence="4">
    <location>
        <begin position="52"/>
        <end position="124"/>
    </location>
</feature>
<dbReference type="Pfam" id="PF07707">
    <property type="entry name" value="BACK"/>
    <property type="match status" value="1"/>
</dbReference>
<dbReference type="InterPro" id="IPR000210">
    <property type="entry name" value="BTB/POZ_dom"/>
</dbReference>
<dbReference type="GO" id="GO:0005829">
    <property type="term" value="C:cytosol"/>
    <property type="evidence" value="ECO:0007669"/>
    <property type="project" value="TreeGrafter"/>
</dbReference>
<dbReference type="EMBL" id="JAATIS010000094">
    <property type="protein sequence ID" value="KAG2470406.1"/>
    <property type="molecule type" value="Genomic_DNA"/>
</dbReference>
<protein>
    <submittedName>
        <fullName evidence="5">KLH22 protein</fullName>
    </submittedName>
</protein>
<dbReference type="GO" id="GO:0031463">
    <property type="term" value="C:Cul3-RING ubiquitin ligase complex"/>
    <property type="evidence" value="ECO:0007669"/>
    <property type="project" value="TreeGrafter"/>
</dbReference>
<dbReference type="SUPFAM" id="SSF117281">
    <property type="entry name" value="Kelch motif"/>
    <property type="match status" value="1"/>
</dbReference>
<evidence type="ECO:0000313" key="5">
    <source>
        <dbReference type="EMBL" id="KAG2470406.1"/>
    </source>
</evidence>
<proteinExistence type="predicted"/>
<dbReference type="GO" id="GO:1904263">
    <property type="term" value="P:positive regulation of TORC1 signaling"/>
    <property type="evidence" value="ECO:0007669"/>
    <property type="project" value="TreeGrafter"/>
</dbReference>
<dbReference type="InterPro" id="IPR011705">
    <property type="entry name" value="BACK"/>
</dbReference>
<reference evidence="5 6" key="1">
    <citation type="journal article" date="2021" name="Cell">
        <title>Tracing the genetic footprints of vertebrate landing in non-teleost ray-finned fishes.</title>
        <authorList>
            <person name="Bi X."/>
            <person name="Wang K."/>
            <person name="Yang L."/>
            <person name="Pan H."/>
            <person name="Jiang H."/>
            <person name="Wei Q."/>
            <person name="Fang M."/>
            <person name="Yu H."/>
            <person name="Zhu C."/>
            <person name="Cai Y."/>
            <person name="He Y."/>
            <person name="Gan X."/>
            <person name="Zeng H."/>
            <person name="Yu D."/>
            <person name="Zhu Y."/>
            <person name="Jiang H."/>
            <person name="Qiu Q."/>
            <person name="Yang H."/>
            <person name="Zhang Y.E."/>
            <person name="Wang W."/>
            <person name="Zhu M."/>
            <person name="He S."/>
            <person name="Zhang G."/>
        </authorList>
    </citation>
    <scope>NUCLEOTIDE SEQUENCE [LARGE SCALE GENOMIC DNA]</scope>
    <source>
        <strain evidence="5">Bchr_013</strain>
    </source>
</reference>
<dbReference type="Gene3D" id="3.30.710.10">
    <property type="entry name" value="Potassium Channel Kv1.1, Chain A"/>
    <property type="match status" value="1"/>
</dbReference>
<dbReference type="PANTHER" id="PTHR45632:SF5">
    <property type="entry name" value="KELCH-LIKE PROTEIN 22"/>
    <property type="match status" value="1"/>
</dbReference>
<comment type="caution">
    <text evidence="5">The sequence shown here is derived from an EMBL/GenBank/DDBJ whole genome shotgun (WGS) entry which is preliminary data.</text>
</comment>
<keyword evidence="1" id="KW-0880">Kelch repeat</keyword>
<evidence type="ECO:0000256" key="1">
    <source>
        <dbReference type="ARBA" id="ARBA00022441"/>
    </source>
</evidence>
<feature type="compositionally biased region" description="Basic and acidic residues" evidence="3">
    <location>
        <begin position="1"/>
        <end position="11"/>
    </location>
</feature>
<accession>A0A8X7XLK5</accession>
<dbReference type="GO" id="GO:0072686">
    <property type="term" value="C:mitotic spindle"/>
    <property type="evidence" value="ECO:0007669"/>
    <property type="project" value="TreeGrafter"/>
</dbReference>
<keyword evidence="6" id="KW-1185">Reference proteome</keyword>
<feature type="non-terminal residue" evidence="5">
    <location>
        <position position="1"/>
    </location>
</feature>
<evidence type="ECO:0000259" key="4">
    <source>
        <dbReference type="PROSITE" id="PS50097"/>
    </source>
</evidence>
<feature type="non-terminal residue" evidence="5">
    <location>
        <position position="531"/>
    </location>
</feature>
<evidence type="ECO:0000313" key="6">
    <source>
        <dbReference type="Proteomes" id="UP000886611"/>
    </source>
</evidence>
<dbReference type="PIRSF" id="PIRSF037037">
    <property type="entry name" value="Kelch-like_protein_gigaxonin"/>
    <property type="match status" value="1"/>
</dbReference>
<gene>
    <name evidence="5" type="primary">Klhl22</name>
    <name evidence="5" type="ORF">GTO96_0005630</name>
</gene>
<dbReference type="SMART" id="SM00612">
    <property type="entry name" value="Kelch"/>
    <property type="match status" value="6"/>
</dbReference>
<dbReference type="Pfam" id="PF24681">
    <property type="entry name" value="Kelch_KLHDC2_KLHL20_DRC7"/>
    <property type="match status" value="1"/>
</dbReference>
<dbReference type="InterPro" id="IPR006652">
    <property type="entry name" value="Kelch_1"/>
</dbReference>
<dbReference type="PROSITE" id="PS50097">
    <property type="entry name" value="BTB"/>
    <property type="match status" value="1"/>
</dbReference>
<dbReference type="SMART" id="SM00875">
    <property type="entry name" value="BACK"/>
    <property type="match status" value="1"/>
</dbReference>
<dbReference type="InterPro" id="IPR011333">
    <property type="entry name" value="SKP1/BTB/POZ_sf"/>
</dbReference>
<dbReference type="Gene3D" id="2.120.10.80">
    <property type="entry name" value="Kelch-type beta propeller"/>
    <property type="match status" value="1"/>
</dbReference>
<dbReference type="AlphaFoldDB" id="A0A8X7XLK5"/>
<dbReference type="SUPFAM" id="SSF54695">
    <property type="entry name" value="POZ domain"/>
    <property type="match status" value="1"/>
</dbReference>